<reference evidence="3 4" key="1">
    <citation type="journal article" date="2016" name="Sci. Rep.">
        <title>The genome sequence of the outbreeding globe artichoke constructed de novo incorporating a phase-aware low-pass sequencing strategy of F1 progeny.</title>
        <authorList>
            <person name="Scaglione D."/>
            <person name="Reyes-Chin-Wo S."/>
            <person name="Acquadro A."/>
            <person name="Froenicke L."/>
            <person name="Portis E."/>
            <person name="Beitel C."/>
            <person name="Tirone M."/>
            <person name="Mauro R."/>
            <person name="Lo Monaco A."/>
            <person name="Mauromicale G."/>
            <person name="Faccioli P."/>
            <person name="Cattivelli L."/>
            <person name="Rieseberg L."/>
            <person name="Michelmore R."/>
            <person name="Lanteri S."/>
        </authorList>
    </citation>
    <scope>NUCLEOTIDE SEQUENCE [LARGE SCALE GENOMIC DNA]</scope>
    <source>
        <strain evidence="3">2C</strain>
    </source>
</reference>
<evidence type="ECO:0000313" key="4">
    <source>
        <dbReference type="Proteomes" id="UP000243975"/>
    </source>
</evidence>
<protein>
    <submittedName>
        <fullName evidence="3">Uncharacterized protein</fullName>
    </submittedName>
</protein>
<evidence type="ECO:0000256" key="2">
    <source>
        <dbReference type="SAM" id="Phobius"/>
    </source>
</evidence>
<sequence length="192" mass="21054">MTSSPRRPIMNEGLNHHSNGNNSKEQIEVGHRFTDEPRKGNVDRGRLLNGSRQTTVVQYAVRPCTPSHNTIKESPLSSDAIFRQSRTSGKCSTSFSVDGVQCPICSRKAAKLDDLSHAGLFNLCIVVLVAVNSRLIIENLMKFKIIERLATSYVLVMLLLPGTFFSGLSYKFSTIKNSYSGSLCGIASAITD</sequence>
<feature type="transmembrane region" description="Helical" evidence="2">
    <location>
        <begin position="149"/>
        <end position="170"/>
    </location>
</feature>
<dbReference type="STRING" id="59895.A0A103Y281"/>
<dbReference type="Proteomes" id="UP000243975">
    <property type="component" value="Unassembled WGS sequence"/>
</dbReference>
<organism evidence="3 4">
    <name type="scientific">Cynara cardunculus var. scolymus</name>
    <name type="common">Globe artichoke</name>
    <name type="synonym">Cynara scolymus</name>
    <dbReference type="NCBI Taxonomy" id="59895"/>
    <lineage>
        <taxon>Eukaryota</taxon>
        <taxon>Viridiplantae</taxon>
        <taxon>Streptophyta</taxon>
        <taxon>Embryophyta</taxon>
        <taxon>Tracheophyta</taxon>
        <taxon>Spermatophyta</taxon>
        <taxon>Magnoliopsida</taxon>
        <taxon>eudicotyledons</taxon>
        <taxon>Gunneridae</taxon>
        <taxon>Pentapetalae</taxon>
        <taxon>asterids</taxon>
        <taxon>campanulids</taxon>
        <taxon>Asterales</taxon>
        <taxon>Asteraceae</taxon>
        <taxon>Carduoideae</taxon>
        <taxon>Cardueae</taxon>
        <taxon>Carduinae</taxon>
        <taxon>Cynara</taxon>
    </lineage>
</organism>
<accession>A0A103Y281</accession>
<evidence type="ECO:0000313" key="3">
    <source>
        <dbReference type="EMBL" id="KVI01165.1"/>
    </source>
</evidence>
<keyword evidence="2" id="KW-0472">Membrane</keyword>
<keyword evidence="2" id="KW-0812">Transmembrane</keyword>
<dbReference type="EMBL" id="LEKV01003126">
    <property type="protein sequence ID" value="KVI01165.1"/>
    <property type="molecule type" value="Genomic_DNA"/>
</dbReference>
<name>A0A103Y281_CYNCS</name>
<keyword evidence="2" id="KW-1133">Transmembrane helix</keyword>
<dbReference type="Gramene" id="KVI01165">
    <property type="protein sequence ID" value="KVI01165"/>
    <property type="gene ID" value="Ccrd_020559"/>
</dbReference>
<evidence type="ECO:0000256" key="1">
    <source>
        <dbReference type="SAM" id="MobiDB-lite"/>
    </source>
</evidence>
<dbReference type="AlphaFoldDB" id="A0A103Y281"/>
<comment type="caution">
    <text evidence="3">The sequence shown here is derived from an EMBL/GenBank/DDBJ whole genome shotgun (WGS) entry which is preliminary data.</text>
</comment>
<keyword evidence="4" id="KW-1185">Reference proteome</keyword>
<gene>
    <name evidence="3" type="ORF">Ccrd_020559</name>
</gene>
<proteinExistence type="predicted"/>
<feature type="region of interest" description="Disordered" evidence="1">
    <location>
        <begin position="1"/>
        <end position="23"/>
    </location>
</feature>
<feature type="transmembrane region" description="Helical" evidence="2">
    <location>
        <begin position="118"/>
        <end position="137"/>
    </location>
</feature>